<protein>
    <recommendedName>
        <fullName evidence="4">Lipoprotein</fullName>
    </recommendedName>
</protein>
<comment type="caution">
    <text evidence="2">The sequence shown here is derived from an EMBL/GenBank/DDBJ whole genome shotgun (WGS) entry which is preliminary data.</text>
</comment>
<evidence type="ECO:0000313" key="3">
    <source>
        <dbReference type="Proteomes" id="UP001139311"/>
    </source>
</evidence>
<gene>
    <name evidence="2" type="ORF">LHA35_17545</name>
</gene>
<dbReference type="PROSITE" id="PS51257">
    <property type="entry name" value="PROKAR_LIPOPROTEIN"/>
    <property type="match status" value="1"/>
</dbReference>
<feature type="signal peptide" evidence="1">
    <location>
        <begin position="1"/>
        <end position="17"/>
    </location>
</feature>
<evidence type="ECO:0000256" key="1">
    <source>
        <dbReference type="SAM" id="SignalP"/>
    </source>
</evidence>
<dbReference type="EMBL" id="JAJAQI010000028">
    <property type="protein sequence ID" value="MCB4823537.1"/>
    <property type="molecule type" value="Genomic_DNA"/>
</dbReference>
<keyword evidence="1" id="KW-0732">Signal</keyword>
<organism evidence="2 3">
    <name type="scientific">Roseicella aerolata</name>
    <dbReference type="NCBI Taxonomy" id="2883479"/>
    <lineage>
        <taxon>Bacteria</taxon>
        <taxon>Pseudomonadati</taxon>
        <taxon>Pseudomonadota</taxon>
        <taxon>Alphaproteobacteria</taxon>
        <taxon>Acetobacterales</taxon>
        <taxon>Roseomonadaceae</taxon>
        <taxon>Roseicella</taxon>
    </lineage>
</organism>
<reference evidence="2" key="1">
    <citation type="submission" date="2021-10" db="EMBL/GenBank/DDBJ databases">
        <title>Roseicella aerolatum sp. nov., isolated from aerosols of e-waste dismantling site.</title>
        <authorList>
            <person name="Qin T."/>
        </authorList>
    </citation>
    <scope>NUCLEOTIDE SEQUENCE</scope>
    <source>
        <strain evidence="2">GB24</strain>
    </source>
</reference>
<sequence>MRALRALPLLLLAAACAGGGRGCPAVLVNASQLPVEQFYLARAGAEGWGTDLVAAAELAPGGTLPVRFEGEGRYGLRAVWANGRAVEMQNIEGCRVARITVRDDALQVE</sequence>
<keyword evidence="3" id="KW-1185">Reference proteome</keyword>
<dbReference type="Proteomes" id="UP001139311">
    <property type="component" value="Unassembled WGS sequence"/>
</dbReference>
<feature type="chain" id="PRO_5040922786" description="Lipoprotein" evidence="1">
    <location>
        <begin position="18"/>
        <end position="109"/>
    </location>
</feature>
<proteinExistence type="predicted"/>
<evidence type="ECO:0000313" key="2">
    <source>
        <dbReference type="EMBL" id="MCB4823537.1"/>
    </source>
</evidence>
<dbReference type="AlphaFoldDB" id="A0A9X1LCF4"/>
<accession>A0A9X1LCF4</accession>
<evidence type="ECO:0008006" key="4">
    <source>
        <dbReference type="Google" id="ProtNLM"/>
    </source>
</evidence>
<name>A0A9X1LCF4_9PROT</name>
<dbReference type="RefSeq" id="WP_226610386.1">
    <property type="nucleotide sequence ID" value="NZ_JAJAQI010000028.1"/>
</dbReference>